<evidence type="ECO:0000313" key="4">
    <source>
        <dbReference type="Proteomes" id="UP000035648"/>
    </source>
</evidence>
<dbReference type="GO" id="GO:0016788">
    <property type="term" value="F:hydrolase activity, acting on ester bonds"/>
    <property type="evidence" value="ECO:0007669"/>
    <property type="project" value="InterPro"/>
</dbReference>
<dbReference type="AlphaFoldDB" id="A0A0G4B3E2"/>
<dbReference type="EMBL" id="CP011213">
    <property type="protein sequence ID" value="AKM82095.1"/>
    <property type="molecule type" value="Genomic_DNA"/>
</dbReference>
<feature type="signal peptide" evidence="1">
    <location>
        <begin position="1"/>
        <end position="24"/>
    </location>
</feature>
<dbReference type="Pfam" id="PF07819">
    <property type="entry name" value="PGAP1"/>
    <property type="match status" value="1"/>
</dbReference>
<evidence type="ECO:0000259" key="2">
    <source>
        <dbReference type="Pfam" id="PF07819"/>
    </source>
</evidence>
<dbReference type="KEGG" id="bbgw:UT28_C0001G0284"/>
<dbReference type="STRING" id="1618337.UT28_C0001G0284"/>
<evidence type="ECO:0000256" key="1">
    <source>
        <dbReference type="SAM" id="SignalP"/>
    </source>
</evidence>
<dbReference type="Proteomes" id="UP000035648">
    <property type="component" value="Chromosome"/>
</dbReference>
<dbReference type="InterPro" id="IPR029058">
    <property type="entry name" value="AB_hydrolase_fold"/>
</dbReference>
<sequence>MNSLQKPTLVFAVLFLIFSGAAMAAPNITLYRYQNNDIKTIDPWISDDAKWPSGSKIALLVHGLPMLSHGDSRKNLTALGTHLSRKYKVVYAVEYPAGYHILDTAAALADIVNAKCSKGEKIDIFAHSMGGLVARTAIEYPKVLLGTKGIADKVSHLVTMGTPHHGFSAPEIDLFKTVMGKLPIEIGDMDPAGLFMVMLNLTNTQKPKVPCDYYSIVGLRSDRPEKFCRSRSGALAVILKKLQDKTFSVHDGLVDAASAGYDLKEVCHSFKKAQLNLNHDYIKAHQEVYDTIDNWMDKDKWFVTKQDTLFQNNFTGPQILLGKTRSEIESILGDVRLFRDIPAGDYSKKKLNKTSPHYFYSMKPVEECDAHVHFSPCRQVVDWKKTYNTVRFVSIKAAYDEKKLDKVLKVNQIVPPEILKTKPYGFFRYGEDNKVAVVWYIKQSTYVLIRSGSSDCPLYKTTRRKFKLNRYMINSNTFDLSKGYFCHFAYADMIIKMERVPSYLGNPDSYLLSMDGISQSCFSLYYFDK</sequence>
<reference evidence="3 4" key="1">
    <citation type="journal article" date="2015" name="Nature">
        <title>rRNA introns, odd ribosomes, and small enigmatic genomes across a large radiation of phyla.</title>
        <authorList>
            <person name="Brown C.T."/>
            <person name="Hug L.A."/>
            <person name="Thomas B.C."/>
            <person name="Sharon I."/>
            <person name="Castelle C.J."/>
            <person name="Singh A."/>
            <person name="Wilkins M.J."/>
            <person name="Williams K.H."/>
            <person name="Banfield J.F."/>
        </authorList>
    </citation>
    <scope>NUCLEOTIDE SEQUENCE [LARGE SCALE GENOMIC DNA]</scope>
</reference>
<dbReference type="SUPFAM" id="SSF53474">
    <property type="entry name" value="alpha/beta-Hydrolases"/>
    <property type="match status" value="1"/>
</dbReference>
<dbReference type="Gene3D" id="3.40.50.1820">
    <property type="entry name" value="alpha/beta hydrolase"/>
    <property type="match status" value="1"/>
</dbReference>
<keyword evidence="1" id="KW-0732">Signal</keyword>
<proteinExistence type="predicted"/>
<name>A0A0G4B3E2_9BACT</name>
<feature type="chain" id="PRO_5005186671" description="GPI inositol-deacylase PGAP1-like alpha/beta domain-containing protein" evidence="1">
    <location>
        <begin position="25"/>
        <end position="529"/>
    </location>
</feature>
<gene>
    <name evidence="3" type="ORF">UT28_C0001G0284</name>
</gene>
<evidence type="ECO:0000313" key="3">
    <source>
        <dbReference type="EMBL" id="AKM82095.1"/>
    </source>
</evidence>
<accession>A0A0G4B3E2</accession>
<dbReference type="InterPro" id="IPR012908">
    <property type="entry name" value="PGAP1-ab_dom-like"/>
</dbReference>
<organism evidence="3 4">
    <name type="scientific">Berkelbacteria bacterium GW2011_GWE1_39_12</name>
    <dbReference type="NCBI Taxonomy" id="1618337"/>
    <lineage>
        <taxon>Bacteria</taxon>
        <taxon>Candidatus Berkelbacteria</taxon>
    </lineage>
</organism>
<feature type="domain" description="GPI inositol-deacylase PGAP1-like alpha/beta" evidence="2">
    <location>
        <begin position="112"/>
        <end position="166"/>
    </location>
</feature>
<protein>
    <recommendedName>
        <fullName evidence="2">GPI inositol-deacylase PGAP1-like alpha/beta domain-containing protein</fullName>
    </recommendedName>
</protein>